<organism evidence="3 4">
    <name type="scientific">Psilocybe cf. subviscida</name>
    <dbReference type="NCBI Taxonomy" id="2480587"/>
    <lineage>
        <taxon>Eukaryota</taxon>
        <taxon>Fungi</taxon>
        <taxon>Dikarya</taxon>
        <taxon>Basidiomycota</taxon>
        <taxon>Agaricomycotina</taxon>
        <taxon>Agaricomycetes</taxon>
        <taxon>Agaricomycetidae</taxon>
        <taxon>Agaricales</taxon>
        <taxon>Agaricineae</taxon>
        <taxon>Strophariaceae</taxon>
        <taxon>Psilocybe</taxon>
    </lineage>
</organism>
<dbReference type="SUPFAM" id="SSF52540">
    <property type="entry name" value="P-loop containing nucleoside triphosphate hydrolases"/>
    <property type="match status" value="1"/>
</dbReference>
<dbReference type="PANTHER" id="PTHR10039:SF17">
    <property type="entry name" value="FUNGAL STAND N-TERMINAL GOODBYE DOMAIN-CONTAINING PROTEIN-RELATED"/>
    <property type="match status" value="1"/>
</dbReference>
<protein>
    <recommendedName>
        <fullName evidence="2">NACHT domain-containing protein</fullName>
    </recommendedName>
</protein>
<evidence type="ECO:0000256" key="1">
    <source>
        <dbReference type="ARBA" id="ARBA00022737"/>
    </source>
</evidence>
<accession>A0A8H5B2A0</accession>
<dbReference type="Pfam" id="PF24883">
    <property type="entry name" value="NPHP3_N"/>
    <property type="match status" value="1"/>
</dbReference>
<feature type="domain" description="NACHT" evidence="2">
    <location>
        <begin position="78"/>
        <end position="231"/>
    </location>
</feature>
<dbReference type="InterPro" id="IPR007111">
    <property type="entry name" value="NACHT_NTPase"/>
</dbReference>
<dbReference type="InterPro" id="IPR056884">
    <property type="entry name" value="NPHP3-like_N"/>
</dbReference>
<name>A0A8H5B2A0_9AGAR</name>
<proteinExistence type="predicted"/>
<dbReference type="AlphaFoldDB" id="A0A8H5B2A0"/>
<evidence type="ECO:0000259" key="2">
    <source>
        <dbReference type="PROSITE" id="PS50837"/>
    </source>
</evidence>
<keyword evidence="1" id="KW-0677">Repeat</keyword>
<gene>
    <name evidence="3" type="ORF">D9619_007586</name>
</gene>
<comment type="caution">
    <text evidence="3">The sequence shown here is derived from an EMBL/GenBank/DDBJ whole genome shotgun (WGS) entry which is preliminary data.</text>
</comment>
<dbReference type="OrthoDB" id="5967843at2759"/>
<evidence type="ECO:0000313" key="4">
    <source>
        <dbReference type="Proteomes" id="UP000567179"/>
    </source>
</evidence>
<sequence length="844" mass="95779">MFSMRDAVITGGDFRQQTHVHHTDSTIHQLQSQVAHAAFHNSAQRIDAPRCHPNTRLRVQKQAHDWVMRSDKTTPNKSVMWLSGGAGAGKSAVAQSLAEEWSEQGILLGSFFFSRSDSSRNHVGAMVATLGAQAYHILPQQARDQILQAIDDDPLIWSRDISTQFHQIFGKPLNDLIQSGFFQNTNSPRVLIIDGLDECLDRAMQRKVLQLVRKALHEWHLPFLFIIASRPEPDIVSGFESEAGPLAYFRANLSNYYVARADIELFLRDKFEECRRNHLLRRYIPRNWPSDNAISTLVRKSSGHFIYASVTVQYVTSSRHHPHRRLDTLLNLRPAASSADTPFRELDALYSQILSSVEDFPLVRRILGLHILTSLFSVAEIELILDGDIHVALFDMTSLISINEDPTNRRLRILHASFQDYLFDSSRSGEYHIDISESHHEIIIALLTCLSLWPFGDNHSIIHSVCAALYTCFQNVAIDARISEFMSSSFSFHQVYLKITHHIVTMTLNGPLRLYNRLLSTMSHILVALDASTSQFARHVSEKIRSDFDQILGELLERLPHNNRLKLNIAVISRTTDSWHKTTDLICLDQYVLDMTVPRAGFDALPAFPLLHISGSDGDIGLAYINELRFFFADASRSGDYAISAETLSEAAIYCIEYLMQSGFFRSGELERDIHPIDWDTVVGGMALVHLTRLLPDAGLSSTLVEMCTKAVFSPLSMVFPWRSKRARIEMKEYLIRWGCSEAEGTSPRPRVRALDHSSNGGAPSRTWRQMSIYRHRERTPEILFPAASKFSRPMEPHPRAPTPQSIGAHIDINQVESYRCASPNPPVFVRKRRIRSAITHFKR</sequence>
<dbReference type="PANTHER" id="PTHR10039">
    <property type="entry name" value="AMELOGENIN"/>
    <property type="match status" value="1"/>
</dbReference>
<reference evidence="3 4" key="1">
    <citation type="journal article" date="2020" name="ISME J.">
        <title>Uncovering the hidden diversity of litter-decomposition mechanisms in mushroom-forming fungi.</title>
        <authorList>
            <person name="Floudas D."/>
            <person name="Bentzer J."/>
            <person name="Ahren D."/>
            <person name="Johansson T."/>
            <person name="Persson P."/>
            <person name="Tunlid A."/>
        </authorList>
    </citation>
    <scope>NUCLEOTIDE SEQUENCE [LARGE SCALE GENOMIC DNA]</scope>
    <source>
        <strain evidence="3 4">CBS 101986</strain>
    </source>
</reference>
<evidence type="ECO:0000313" key="3">
    <source>
        <dbReference type="EMBL" id="KAF5315394.1"/>
    </source>
</evidence>
<dbReference type="EMBL" id="JAACJJ010000043">
    <property type="protein sequence ID" value="KAF5315394.1"/>
    <property type="molecule type" value="Genomic_DNA"/>
</dbReference>
<dbReference type="InterPro" id="IPR027417">
    <property type="entry name" value="P-loop_NTPase"/>
</dbReference>
<dbReference type="Proteomes" id="UP000567179">
    <property type="component" value="Unassembled WGS sequence"/>
</dbReference>
<dbReference type="PROSITE" id="PS50837">
    <property type="entry name" value="NACHT"/>
    <property type="match status" value="1"/>
</dbReference>
<keyword evidence="4" id="KW-1185">Reference proteome</keyword>
<dbReference type="Gene3D" id="3.40.50.300">
    <property type="entry name" value="P-loop containing nucleotide triphosphate hydrolases"/>
    <property type="match status" value="1"/>
</dbReference>